<dbReference type="Pfam" id="PF10935">
    <property type="entry name" value="DUF2637"/>
    <property type="match status" value="1"/>
</dbReference>
<comment type="caution">
    <text evidence="3">The sequence shown here is derived from an EMBL/GenBank/DDBJ whole genome shotgun (WGS) entry which is preliminary data.</text>
</comment>
<keyword evidence="2" id="KW-1133">Transmembrane helix</keyword>
<proteinExistence type="predicted"/>
<feature type="region of interest" description="Disordered" evidence="1">
    <location>
        <begin position="158"/>
        <end position="193"/>
    </location>
</feature>
<accession>A0A917R0Y2</accession>
<name>A0A917R0Y2_9ACTN</name>
<organism evidence="3 4">
    <name type="scientific">Sphaerisporangium melleum</name>
    <dbReference type="NCBI Taxonomy" id="321316"/>
    <lineage>
        <taxon>Bacteria</taxon>
        <taxon>Bacillati</taxon>
        <taxon>Actinomycetota</taxon>
        <taxon>Actinomycetes</taxon>
        <taxon>Streptosporangiales</taxon>
        <taxon>Streptosporangiaceae</taxon>
        <taxon>Sphaerisporangium</taxon>
    </lineage>
</organism>
<feature type="transmembrane region" description="Helical" evidence="2">
    <location>
        <begin position="101"/>
        <end position="120"/>
    </location>
</feature>
<feature type="transmembrane region" description="Helical" evidence="2">
    <location>
        <begin position="69"/>
        <end position="89"/>
    </location>
</feature>
<keyword evidence="4" id="KW-1185">Reference proteome</keyword>
<dbReference type="RefSeq" id="WP_189163254.1">
    <property type="nucleotide sequence ID" value="NZ_BMNT01000012.1"/>
</dbReference>
<dbReference type="AlphaFoldDB" id="A0A917R0Y2"/>
<evidence type="ECO:0000313" key="3">
    <source>
        <dbReference type="EMBL" id="GGK82300.1"/>
    </source>
</evidence>
<evidence type="ECO:0000256" key="1">
    <source>
        <dbReference type="SAM" id="MobiDB-lite"/>
    </source>
</evidence>
<dbReference type="InterPro" id="IPR021235">
    <property type="entry name" value="DUF2637"/>
</dbReference>
<dbReference type="Proteomes" id="UP000645217">
    <property type="component" value="Unassembled WGS sequence"/>
</dbReference>
<evidence type="ECO:0000313" key="4">
    <source>
        <dbReference type="Proteomes" id="UP000645217"/>
    </source>
</evidence>
<evidence type="ECO:0000256" key="2">
    <source>
        <dbReference type="SAM" id="Phobius"/>
    </source>
</evidence>
<sequence>MTNDPAQPTEAVPIAEPVLPRRGTASESTGDRLIRWGAAFSVLVVTGIAAVISYGHAYRLVTRYGEIGATAQALPLTVDGLVATCSLVILHYTRKRRRAPWHAWGLLVIGVCATVGANVANGLGHGIVGAIVAGWPALVAVGSFELLIRLLRDGRPTAAQRTTDHAPASRTTEQPAPTRPPDDAAPAAPPPILDPDVRAAITLYTDELSDGEIPSIRRIKRDLRIGHPKATRIHAALAHPTSTTTQNGHATQHTTYI</sequence>
<gene>
    <name evidence="3" type="ORF">GCM10007964_26200</name>
</gene>
<feature type="transmembrane region" description="Helical" evidence="2">
    <location>
        <begin position="36"/>
        <end position="57"/>
    </location>
</feature>
<protein>
    <recommendedName>
        <fullName evidence="5">DUF2637 domain-containing protein</fullName>
    </recommendedName>
</protein>
<keyword evidence="2" id="KW-0472">Membrane</keyword>
<keyword evidence="2" id="KW-0812">Transmembrane</keyword>
<evidence type="ECO:0008006" key="5">
    <source>
        <dbReference type="Google" id="ProtNLM"/>
    </source>
</evidence>
<feature type="transmembrane region" description="Helical" evidence="2">
    <location>
        <begin position="126"/>
        <end position="148"/>
    </location>
</feature>
<reference evidence="3" key="2">
    <citation type="submission" date="2020-09" db="EMBL/GenBank/DDBJ databases">
        <authorList>
            <person name="Sun Q."/>
            <person name="Ohkuma M."/>
        </authorList>
    </citation>
    <scope>NUCLEOTIDE SEQUENCE</scope>
    <source>
        <strain evidence="3">JCM 13064</strain>
    </source>
</reference>
<reference evidence="3" key="1">
    <citation type="journal article" date="2014" name="Int. J. Syst. Evol. Microbiol.">
        <title>Complete genome sequence of Corynebacterium casei LMG S-19264T (=DSM 44701T), isolated from a smear-ripened cheese.</title>
        <authorList>
            <consortium name="US DOE Joint Genome Institute (JGI-PGF)"/>
            <person name="Walter F."/>
            <person name="Albersmeier A."/>
            <person name="Kalinowski J."/>
            <person name="Ruckert C."/>
        </authorList>
    </citation>
    <scope>NUCLEOTIDE SEQUENCE</scope>
    <source>
        <strain evidence="3">JCM 13064</strain>
    </source>
</reference>
<dbReference type="EMBL" id="BMNT01000012">
    <property type="protein sequence ID" value="GGK82300.1"/>
    <property type="molecule type" value="Genomic_DNA"/>
</dbReference>